<evidence type="ECO:0000256" key="2">
    <source>
        <dbReference type="ARBA" id="ARBA00012438"/>
    </source>
</evidence>
<comment type="catalytic activity">
    <reaction evidence="1">
        <text>ATP + protein L-histidine = ADP + protein N-phospho-L-histidine.</text>
        <dbReference type="EC" id="2.7.13.3"/>
    </reaction>
</comment>
<organism evidence="9 10">
    <name type="scientific">Nannocystis pusilla</name>
    <dbReference type="NCBI Taxonomy" id="889268"/>
    <lineage>
        <taxon>Bacteria</taxon>
        <taxon>Pseudomonadati</taxon>
        <taxon>Myxococcota</taxon>
        <taxon>Polyangia</taxon>
        <taxon>Nannocystales</taxon>
        <taxon>Nannocystaceae</taxon>
        <taxon>Nannocystis</taxon>
    </lineage>
</organism>
<evidence type="ECO:0000313" key="10">
    <source>
        <dbReference type="Proteomes" id="UP001139031"/>
    </source>
</evidence>
<sequence>MTGPPAALAEELSHEFTVGCAADGTIRWLDARAERLLGTRPGTRLQDLCAPGTADKADTLLGQGRQGRLDGWELSLVLGGRPVTVSFAAALDAEGRLWLIGAQIPEHFTRALATVEKATSEIVELHRRLVSQHRELERRHEELVRVTGELDESQCGLLTMHAEIREHSQEMQRQAEIRRRVLASASHELRTPLHAILGLGELLAEGADGSLNAEQHKQVEFIRSAAAEMLQMVDDVLDLTRAEAGRAALRTERFTMVEFIAALRGMLRPLAPADGPVALIWDEAARDVLLETDRGKLAQVVRNLVSNALKFTERGVVRVRAELDRDEDTVRITVTDSGIGIAEADLERIFEEFVQIDSPQQRRFKGTGLGLPLSRRLVEALGGELAVTSEPGVGSTFTVTIPRVHPEAAEMRAIEDRSRRAPAGPASVLLVEDDRRTFFIHEKYLKLAGFGVIPARDIASARAALARTRPAAILLDVMLENETSWEFLGDLKRDPATADIPVLVVTVADYEERARALGADEFWLKPLRRERLLRKLDGLVRRGPAPRVLVVDDDDKARYVLRRQLQGSPYEVLEANSASAGVAAARSQRPDVILLDFMLRDETAFEVLDALKTDPRTRAIPVVIVTSHVLDDASEQRLLAQTEAVVRKQDLSRALAIDRIRDALARAGGASIRRS</sequence>
<keyword evidence="10" id="KW-1185">Reference proteome</keyword>
<dbReference type="CDD" id="cd16922">
    <property type="entry name" value="HATPase_EvgS-ArcB-TorS-like"/>
    <property type="match status" value="1"/>
</dbReference>
<dbReference type="EC" id="2.7.13.3" evidence="2"/>
<name>A0ABS7TY02_9BACT</name>
<dbReference type="InterPro" id="IPR001789">
    <property type="entry name" value="Sig_transdc_resp-reg_receiver"/>
</dbReference>
<keyword evidence="3 6" id="KW-0597">Phosphoprotein</keyword>
<dbReference type="Proteomes" id="UP001139031">
    <property type="component" value="Unassembled WGS sequence"/>
</dbReference>
<dbReference type="Pfam" id="PF00072">
    <property type="entry name" value="Response_reg"/>
    <property type="match status" value="2"/>
</dbReference>
<keyword evidence="4" id="KW-0808">Transferase</keyword>
<dbReference type="SUPFAM" id="SSF55874">
    <property type="entry name" value="ATPase domain of HSP90 chaperone/DNA topoisomerase II/histidine kinase"/>
    <property type="match status" value="1"/>
</dbReference>
<evidence type="ECO:0000259" key="7">
    <source>
        <dbReference type="PROSITE" id="PS50109"/>
    </source>
</evidence>
<dbReference type="SMART" id="SM00388">
    <property type="entry name" value="HisKA"/>
    <property type="match status" value="1"/>
</dbReference>
<dbReference type="RefSeq" id="WP_224194660.1">
    <property type="nucleotide sequence ID" value="NZ_JAIRAU010000036.1"/>
</dbReference>
<dbReference type="Pfam" id="PF02518">
    <property type="entry name" value="HATPase_c"/>
    <property type="match status" value="1"/>
</dbReference>
<reference evidence="9" key="1">
    <citation type="submission" date="2021-08" db="EMBL/GenBank/DDBJ databases">
        <authorList>
            <person name="Stevens D.C."/>
        </authorList>
    </citation>
    <scope>NUCLEOTIDE SEQUENCE</scope>
    <source>
        <strain evidence="9">DSM 53165</strain>
    </source>
</reference>
<evidence type="ECO:0000256" key="4">
    <source>
        <dbReference type="ARBA" id="ARBA00022679"/>
    </source>
</evidence>
<evidence type="ECO:0000256" key="1">
    <source>
        <dbReference type="ARBA" id="ARBA00000085"/>
    </source>
</evidence>
<dbReference type="PROSITE" id="PS50110">
    <property type="entry name" value="RESPONSE_REGULATORY"/>
    <property type="match status" value="2"/>
</dbReference>
<protein>
    <recommendedName>
        <fullName evidence="2">histidine kinase</fullName>
        <ecNumber evidence="2">2.7.13.3</ecNumber>
    </recommendedName>
</protein>
<dbReference type="InterPro" id="IPR004358">
    <property type="entry name" value="Sig_transdc_His_kin-like_C"/>
</dbReference>
<feature type="modified residue" description="4-aspartylphosphate" evidence="6">
    <location>
        <position position="596"/>
    </location>
</feature>
<feature type="modified residue" description="4-aspartylphosphate" evidence="6">
    <location>
        <position position="476"/>
    </location>
</feature>
<dbReference type="CDD" id="cd00082">
    <property type="entry name" value="HisKA"/>
    <property type="match status" value="1"/>
</dbReference>
<dbReference type="Gene3D" id="3.30.565.10">
    <property type="entry name" value="Histidine kinase-like ATPase, C-terminal domain"/>
    <property type="match status" value="1"/>
</dbReference>
<dbReference type="SMART" id="SM00387">
    <property type="entry name" value="HATPase_c"/>
    <property type="match status" value="1"/>
</dbReference>
<evidence type="ECO:0000256" key="5">
    <source>
        <dbReference type="ARBA" id="ARBA00022777"/>
    </source>
</evidence>
<dbReference type="InterPro" id="IPR011006">
    <property type="entry name" value="CheY-like_superfamily"/>
</dbReference>
<evidence type="ECO:0000256" key="6">
    <source>
        <dbReference type="PROSITE-ProRule" id="PRU00169"/>
    </source>
</evidence>
<dbReference type="InterPro" id="IPR005467">
    <property type="entry name" value="His_kinase_dom"/>
</dbReference>
<dbReference type="EMBL" id="JAIRAU010000036">
    <property type="protein sequence ID" value="MBZ5712906.1"/>
    <property type="molecule type" value="Genomic_DNA"/>
</dbReference>
<proteinExistence type="predicted"/>
<dbReference type="SUPFAM" id="SSF47384">
    <property type="entry name" value="Homodimeric domain of signal transducing histidine kinase"/>
    <property type="match status" value="1"/>
</dbReference>
<dbReference type="InterPro" id="IPR036097">
    <property type="entry name" value="HisK_dim/P_sf"/>
</dbReference>
<dbReference type="InterPro" id="IPR003661">
    <property type="entry name" value="HisK_dim/P_dom"/>
</dbReference>
<feature type="domain" description="Response regulatory" evidence="8">
    <location>
        <begin position="547"/>
        <end position="663"/>
    </location>
</feature>
<evidence type="ECO:0000259" key="8">
    <source>
        <dbReference type="PROSITE" id="PS50110"/>
    </source>
</evidence>
<dbReference type="Gene3D" id="3.40.50.2300">
    <property type="match status" value="2"/>
</dbReference>
<gene>
    <name evidence="9" type="ORF">K7C98_27005</name>
</gene>
<keyword evidence="5" id="KW-0418">Kinase</keyword>
<dbReference type="Pfam" id="PF00512">
    <property type="entry name" value="HisKA"/>
    <property type="match status" value="1"/>
</dbReference>
<dbReference type="Gene3D" id="1.10.287.130">
    <property type="match status" value="1"/>
</dbReference>
<evidence type="ECO:0000313" key="9">
    <source>
        <dbReference type="EMBL" id="MBZ5712906.1"/>
    </source>
</evidence>
<dbReference type="SMART" id="SM00448">
    <property type="entry name" value="REC"/>
    <property type="match status" value="2"/>
</dbReference>
<dbReference type="SUPFAM" id="SSF52172">
    <property type="entry name" value="CheY-like"/>
    <property type="match status" value="2"/>
</dbReference>
<comment type="caution">
    <text evidence="9">The sequence shown here is derived from an EMBL/GenBank/DDBJ whole genome shotgun (WGS) entry which is preliminary data.</text>
</comment>
<dbReference type="InterPro" id="IPR036890">
    <property type="entry name" value="HATPase_C_sf"/>
</dbReference>
<feature type="domain" description="Histidine kinase" evidence="7">
    <location>
        <begin position="184"/>
        <end position="405"/>
    </location>
</feature>
<dbReference type="PANTHER" id="PTHR43047:SF72">
    <property type="entry name" value="OSMOSENSING HISTIDINE PROTEIN KINASE SLN1"/>
    <property type="match status" value="1"/>
</dbReference>
<accession>A0ABS7TY02</accession>
<dbReference type="InterPro" id="IPR003594">
    <property type="entry name" value="HATPase_dom"/>
</dbReference>
<evidence type="ECO:0000256" key="3">
    <source>
        <dbReference type="ARBA" id="ARBA00022553"/>
    </source>
</evidence>
<feature type="domain" description="Response regulatory" evidence="8">
    <location>
        <begin position="427"/>
        <end position="540"/>
    </location>
</feature>
<dbReference type="PRINTS" id="PR00344">
    <property type="entry name" value="BCTRLSENSOR"/>
</dbReference>
<dbReference type="PANTHER" id="PTHR43047">
    <property type="entry name" value="TWO-COMPONENT HISTIDINE PROTEIN KINASE"/>
    <property type="match status" value="1"/>
</dbReference>
<dbReference type="PROSITE" id="PS50109">
    <property type="entry name" value="HIS_KIN"/>
    <property type="match status" value="1"/>
</dbReference>